<dbReference type="Pfam" id="PF02561">
    <property type="entry name" value="FliS"/>
    <property type="match status" value="1"/>
</dbReference>
<evidence type="ECO:0000256" key="6">
    <source>
        <dbReference type="PIRNR" id="PIRNR039090"/>
    </source>
</evidence>
<keyword evidence="4 6" id="KW-1005">Bacterial flagellum biogenesis</keyword>
<keyword evidence="7" id="KW-0969">Cilium</keyword>
<evidence type="ECO:0000313" key="7">
    <source>
        <dbReference type="EMBL" id="NKI16767.1"/>
    </source>
</evidence>
<dbReference type="Proteomes" id="UP000765845">
    <property type="component" value="Unassembled WGS sequence"/>
</dbReference>
<keyword evidence="5" id="KW-0143">Chaperone</keyword>
<keyword evidence="7" id="KW-0966">Cell projection</keyword>
<evidence type="ECO:0000256" key="5">
    <source>
        <dbReference type="ARBA" id="ARBA00023186"/>
    </source>
</evidence>
<evidence type="ECO:0000256" key="1">
    <source>
        <dbReference type="ARBA" id="ARBA00004514"/>
    </source>
</evidence>
<dbReference type="CDD" id="cd16098">
    <property type="entry name" value="FliS"/>
    <property type="match status" value="1"/>
</dbReference>
<dbReference type="PIRSF" id="PIRSF039090">
    <property type="entry name" value="Flis"/>
    <property type="match status" value="1"/>
</dbReference>
<gene>
    <name evidence="7" type="primary">fliS</name>
    <name evidence="7" type="ORF">HCU74_04950</name>
</gene>
<evidence type="ECO:0000256" key="4">
    <source>
        <dbReference type="ARBA" id="ARBA00022795"/>
    </source>
</evidence>
<sequence>MSYSAGRASQAYASVGAETQVSSASPHRLIQLLMDGALDRLSIARGHMVRREIPQKVASISRVMAIVDGLRLSLDHSVSVDLTESLENLYDYMNRRLLIANVNNDPSALDEVAVLLRELKEAWEAIPEQLRGDDAHEIARGELAAAAQ</sequence>
<evidence type="ECO:0000256" key="2">
    <source>
        <dbReference type="ARBA" id="ARBA00008787"/>
    </source>
</evidence>
<organism evidence="7 8">
    <name type="scientific">Spongiibacter thalassae</name>
    <dbReference type="NCBI Taxonomy" id="2721624"/>
    <lineage>
        <taxon>Bacteria</taxon>
        <taxon>Pseudomonadati</taxon>
        <taxon>Pseudomonadota</taxon>
        <taxon>Gammaproteobacteria</taxon>
        <taxon>Cellvibrionales</taxon>
        <taxon>Spongiibacteraceae</taxon>
        <taxon>Spongiibacter</taxon>
    </lineage>
</organism>
<evidence type="ECO:0000313" key="8">
    <source>
        <dbReference type="Proteomes" id="UP000765845"/>
    </source>
</evidence>
<keyword evidence="7" id="KW-0282">Flagellum</keyword>
<keyword evidence="3 6" id="KW-0963">Cytoplasm</keyword>
<dbReference type="EMBL" id="JAAWWK010000002">
    <property type="protein sequence ID" value="NKI16767.1"/>
    <property type="molecule type" value="Genomic_DNA"/>
</dbReference>
<dbReference type="InterPro" id="IPR003713">
    <property type="entry name" value="FliS"/>
</dbReference>
<comment type="similarity">
    <text evidence="2 6">Belongs to the FliS family.</text>
</comment>
<protein>
    <recommendedName>
        <fullName evidence="6">Flagellar secretion chaperone FliS</fullName>
    </recommendedName>
</protein>
<accession>A0ABX1GEF1</accession>
<dbReference type="NCBIfam" id="TIGR00208">
    <property type="entry name" value="fliS"/>
    <property type="match status" value="1"/>
</dbReference>
<comment type="caution">
    <text evidence="7">The sequence shown here is derived from an EMBL/GenBank/DDBJ whole genome shotgun (WGS) entry which is preliminary data.</text>
</comment>
<dbReference type="InterPro" id="IPR036584">
    <property type="entry name" value="FliS_sf"/>
</dbReference>
<name>A0ABX1GEF1_9GAMM</name>
<dbReference type="PANTHER" id="PTHR34773">
    <property type="entry name" value="FLAGELLAR SECRETION CHAPERONE FLIS"/>
    <property type="match status" value="1"/>
</dbReference>
<dbReference type="RefSeq" id="WP_168449318.1">
    <property type="nucleotide sequence ID" value="NZ_JAAWWK010000002.1"/>
</dbReference>
<comment type="subcellular location">
    <subcellularLocation>
        <location evidence="1 6">Cytoplasm</location>
        <location evidence="1 6">Cytosol</location>
    </subcellularLocation>
</comment>
<reference evidence="7 8" key="1">
    <citation type="submission" date="2020-04" db="EMBL/GenBank/DDBJ databases">
        <authorList>
            <person name="Yoon J."/>
        </authorList>
    </citation>
    <scope>NUCLEOTIDE SEQUENCE [LARGE SCALE GENOMIC DNA]</scope>
    <source>
        <strain evidence="7 8">KMU-166</strain>
    </source>
</reference>
<dbReference type="Gene3D" id="1.20.120.340">
    <property type="entry name" value="Flagellar protein FliS"/>
    <property type="match status" value="1"/>
</dbReference>
<proteinExistence type="inferred from homology"/>
<evidence type="ECO:0000256" key="3">
    <source>
        <dbReference type="ARBA" id="ARBA00022490"/>
    </source>
</evidence>
<dbReference type="PANTHER" id="PTHR34773:SF1">
    <property type="entry name" value="FLAGELLAR SECRETION CHAPERONE FLIS"/>
    <property type="match status" value="1"/>
</dbReference>
<keyword evidence="8" id="KW-1185">Reference proteome</keyword>
<dbReference type="SUPFAM" id="SSF101116">
    <property type="entry name" value="Flagellar export chaperone FliS"/>
    <property type="match status" value="1"/>
</dbReference>